<reference evidence="1 2" key="1">
    <citation type="submission" date="2019-02" db="EMBL/GenBank/DDBJ databases">
        <title>Genomic Encyclopedia of Archaeal and Bacterial Type Strains, Phase II (KMG-II): from individual species to whole genera.</title>
        <authorList>
            <person name="Goeker M."/>
        </authorList>
    </citation>
    <scope>NUCLEOTIDE SEQUENCE [LARGE SCALE GENOMIC DNA]</scope>
    <source>
        <strain evidence="1 2">DSM 18328</strain>
    </source>
</reference>
<dbReference type="Proteomes" id="UP000291097">
    <property type="component" value="Unassembled WGS sequence"/>
</dbReference>
<proteinExistence type="predicted"/>
<dbReference type="AlphaFoldDB" id="A0A482Y707"/>
<accession>A0A482Y707</accession>
<comment type="caution">
    <text evidence="1">The sequence shown here is derived from an EMBL/GenBank/DDBJ whole genome shotgun (WGS) entry which is preliminary data.</text>
</comment>
<evidence type="ECO:0000313" key="2">
    <source>
        <dbReference type="Proteomes" id="UP000291097"/>
    </source>
</evidence>
<sequence>MYFLNQLYQKVLLQMDIQYINTNKNSTMKVRCV</sequence>
<protein>
    <submittedName>
        <fullName evidence="1">Uncharacterized protein</fullName>
    </submittedName>
</protein>
<dbReference type="EMBL" id="SHMP01000010">
    <property type="protein sequence ID" value="RZV05237.1"/>
    <property type="molecule type" value="Genomic_DNA"/>
</dbReference>
<evidence type="ECO:0000313" key="1">
    <source>
        <dbReference type="EMBL" id="RZV05237.1"/>
    </source>
</evidence>
<organism evidence="1 2">
    <name type="scientific">Natrinema hispanicum</name>
    <dbReference type="NCBI Taxonomy" id="392421"/>
    <lineage>
        <taxon>Archaea</taxon>
        <taxon>Methanobacteriati</taxon>
        <taxon>Methanobacteriota</taxon>
        <taxon>Stenosarchaea group</taxon>
        <taxon>Halobacteria</taxon>
        <taxon>Halobacteriales</taxon>
        <taxon>Natrialbaceae</taxon>
        <taxon>Natrinema</taxon>
    </lineage>
</organism>
<name>A0A482Y707_9EURY</name>
<gene>
    <name evidence="1" type="ORF">BDK88_4261</name>
</gene>